<organism evidence="2 3">
    <name type="scientific">Setaria digitata</name>
    <dbReference type="NCBI Taxonomy" id="48799"/>
    <lineage>
        <taxon>Eukaryota</taxon>
        <taxon>Metazoa</taxon>
        <taxon>Ecdysozoa</taxon>
        <taxon>Nematoda</taxon>
        <taxon>Chromadorea</taxon>
        <taxon>Rhabditida</taxon>
        <taxon>Spirurina</taxon>
        <taxon>Spiruromorpha</taxon>
        <taxon>Filarioidea</taxon>
        <taxon>Setariidae</taxon>
        <taxon>Setaria</taxon>
    </lineage>
</organism>
<accession>A0A915Q3A5</accession>
<reference evidence="3" key="1">
    <citation type="submission" date="2022-11" db="UniProtKB">
        <authorList>
            <consortium name="WormBaseParasite"/>
        </authorList>
    </citation>
    <scope>IDENTIFICATION</scope>
</reference>
<protein>
    <submittedName>
        <fullName evidence="3">Uncharacterized protein</fullName>
    </submittedName>
</protein>
<sequence length="123" mass="13841">MIFLSILLLQILLDNEIIVSGNDIHARERRSNIPCGTSFTPCSRAALAFGLASNTISNDDDETKDQRNQSDAKGRFTDIAQLINHQKIITAIRDAKDEIDMLFNHTEPEIFKNINGTILKKEK</sequence>
<feature type="signal peptide" evidence="1">
    <location>
        <begin position="1"/>
        <end position="21"/>
    </location>
</feature>
<keyword evidence="2" id="KW-1185">Reference proteome</keyword>
<dbReference type="WBParaSite" id="sdigi.contig831.g9861.t1">
    <property type="protein sequence ID" value="sdigi.contig831.g9861.t1"/>
    <property type="gene ID" value="sdigi.contig831.g9861"/>
</dbReference>
<evidence type="ECO:0000256" key="1">
    <source>
        <dbReference type="SAM" id="SignalP"/>
    </source>
</evidence>
<evidence type="ECO:0000313" key="3">
    <source>
        <dbReference type="WBParaSite" id="sdigi.contig831.g9861.t1"/>
    </source>
</evidence>
<keyword evidence="1" id="KW-0732">Signal</keyword>
<evidence type="ECO:0000313" key="2">
    <source>
        <dbReference type="Proteomes" id="UP000887581"/>
    </source>
</evidence>
<name>A0A915Q3A5_9BILA</name>
<proteinExistence type="predicted"/>
<dbReference type="AlphaFoldDB" id="A0A915Q3A5"/>
<dbReference type="Proteomes" id="UP000887581">
    <property type="component" value="Unplaced"/>
</dbReference>
<feature type="chain" id="PRO_5037034025" evidence="1">
    <location>
        <begin position="22"/>
        <end position="123"/>
    </location>
</feature>